<gene>
    <name evidence="1" type="ORF">O181_052122</name>
</gene>
<comment type="caution">
    <text evidence="1">The sequence shown here is derived from an EMBL/GenBank/DDBJ whole genome shotgun (WGS) entry which is preliminary data.</text>
</comment>
<dbReference type="AlphaFoldDB" id="A0A9Q3E2A3"/>
<evidence type="ECO:0000313" key="1">
    <source>
        <dbReference type="EMBL" id="MBW0512407.1"/>
    </source>
</evidence>
<evidence type="ECO:0000313" key="2">
    <source>
        <dbReference type="Proteomes" id="UP000765509"/>
    </source>
</evidence>
<dbReference type="EMBL" id="AVOT02022782">
    <property type="protein sequence ID" value="MBW0512407.1"/>
    <property type="molecule type" value="Genomic_DNA"/>
</dbReference>
<reference evidence="1" key="1">
    <citation type="submission" date="2021-03" db="EMBL/GenBank/DDBJ databases">
        <title>Draft genome sequence of rust myrtle Austropuccinia psidii MF-1, a brazilian biotype.</title>
        <authorList>
            <person name="Quecine M.C."/>
            <person name="Pachon D.M.R."/>
            <person name="Bonatelli M.L."/>
            <person name="Correr F.H."/>
            <person name="Franceschini L.M."/>
            <person name="Leite T.F."/>
            <person name="Margarido G.R.A."/>
            <person name="Almeida C.A."/>
            <person name="Ferrarezi J.A."/>
            <person name="Labate C.A."/>
        </authorList>
    </citation>
    <scope>NUCLEOTIDE SEQUENCE</scope>
    <source>
        <strain evidence="1">MF-1</strain>
    </source>
</reference>
<keyword evidence="2" id="KW-1185">Reference proteome</keyword>
<organism evidence="1 2">
    <name type="scientific">Austropuccinia psidii MF-1</name>
    <dbReference type="NCBI Taxonomy" id="1389203"/>
    <lineage>
        <taxon>Eukaryota</taxon>
        <taxon>Fungi</taxon>
        <taxon>Dikarya</taxon>
        <taxon>Basidiomycota</taxon>
        <taxon>Pucciniomycotina</taxon>
        <taxon>Pucciniomycetes</taxon>
        <taxon>Pucciniales</taxon>
        <taxon>Sphaerophragmiaceae</taxon>
        <taxon>Austropuccinia</taxon>
    </lineage>
</organism>
<name>A0A9Q3E2A3_9BASI</name>
<sequence length="119" mass="13101">MLLPSCACVTYAPLPTAAQEPSAGGSTCGKHIFLMMLCGLHQLNLQIFNPANVELIHSYTTMGQHIFDIFFAFQPYTPAPVELCVWLNLCYMQLFIPTHARPGEVTHPASNLRPAEGLL</sequence>
<dbReference type="Proteomes" id="UP000765509">
    <property type="component" value="Unassembled WGS sequence"/>
</dbReference>
<protein>
    <submittedName>
        <fullName evidence="1">Uncharacterized protein</fullName>
    </submittedName>
</protein>
<accession>A0A9Q3E2A3</accession>
<proteinExistence type="predicted"/>